<comment type="caution">
    <text evidence="2">The sequence shown here is derived from an EMBL/GenBank/DDBJ whole genome shotgun (WGS) entry which is preliminary data.</text>
</comment>
<dbReference type="Proteomes" id="UP000807504">
    <property type="component" value="Unassembled WGS sequence"/>
</dbReference>
<feature type="compositionally biased region" description="Low complexity" evidence="1">
    <location>
        <begin position="75"/>
        <end position="95"/>
    </location>
</feature>
<feature type="compositionally biased region" description="Polar residues" evidence="1">
    <location>
        <begin position="104"/>
        <end position="117"/>
    </location>
</feature>
<evidence type="ECO:0000256" key="1">
    <source>
        <dbReference type="SAM" id="MobiDB-lite"/>
    </source>
</evidence>
<feature type="compositionally biased region" description="Basic residues" evidence="1">
    <location>
        <begin position="127"/>
        <end position="138"/>
    </location>
</feature>
<evidence type="ECO:0000313" key="3">
    <source>
        <dbReference type="Proteomes" id="UP000807504"/>
    </source>
</evidence>
<gene>
    <name evidence="2" type="ORF">HNY73_015135</name>
</gene>
<reference evidence="2" key="1">
    <citation type="journal article" date="2020" name="bioRxiv">
        <title>Chromosome-level reference genome of the European wasp spider Argiope bruennichi: a resource for studies on range expansion and evolutionary adaptation.</title>
        <authorList>
            <person name="Sheffer M.M."/>
            <person name="Hoppe A."/>
            <person name="Krehenwinkel H."/>
            <person name="Uhl G."/>
            <person name="Kuss A.W."/>
            <person name="Jensen L."/>
            <person name="Jensen C."/>
            <person name="Gillespie R.G."/>
            <person name="Hoff K.J."/>
            <person name="Prost S."/>
        </authorList>
    </citation>
    <scope>NUCLEOTIDE SEQUENCE</scope>
</reference>
<reference evidence="2" key="2">
    <citation type="submission" date="2020-06" db="EMBL/GenBank/DDBJ databases">
        <authorList>
            <person name="Sheffer M."/>
        </authorList>
    </citation>
    <scope>NUCLEOTIDE SEQUENCE</scope>
</reference>
<keyword evidence="3" id="KW-1185">Reference proteome</keyword>
<organism evidence="2 3">
    <name type="scientific">Argiope bruennichi</name>
    <name type="common">Wasp spider</name>
    <name type="synonym">Aranea bruennichi</name>
    <dbReference type="NCBI Taxonomy" id="94029"/>
    <lineage>
        <taxon>Eukaryota</taxon>
        <taxon>Metazoa</taxon>
        <taxon>Ecdysozoa</taxon>
        <taxon>Arthropoda</taxon>
        <taxon>Chelicerata</taxon>
        <taxon>Arachnida</taxon>
        <taxon>Araneae</taxon>
        <taxon>Araneomorphae</taxon>
        <taxon>Entelegynae</taxon>
        <taxon>Araneoidea</taxon>
        <taxon>Araneidae</taxon>
        <taxon>Argiope</taxon>
    </lineage>
</organism>
<name>A0A8T0ESP4_ARGBR</name>
<dbReference type="EMBL" id="JABXBU010002072">
    <property type="protein sequence ID" value="KAF8778411.1"/>
    <property type="molecule type" value="Genomic_DNA"/>
</dbReference>
<proteinExistence type="predicted"/>
<protein>
    <submittedName>
        <fullName evidence="2">Uncharacterized protein</fullName>
    </submittedName>
</protein>
<accession>A0A8T0ESP4</accession>
<dbReference type="AlphaFoldDB" id="A0A8T0ESP4"/>
<sequence length="182" mass="20212">MSSSSDEVSSTETHAALSVVDNSIPSTFKQQKTGESNYFHQSEAMNVILKTPMKILISDSFTKVRPHPIVPSIASLTSSSTSSSSSNSSKSNSSLDTEDDSEQVDPQNVTVAGTNSQKPEEREERSRKRIRKPAKWKSKVAKVLRDSHKVYQSFSKSKKQVPQRKVGPLSLINFYSIINNKY</sequence>
<evidence type="ECO:0000313" key="2">
    <source>
        <dbReference type="EMBL" id="KAF8778411.1"/>
    </source>
</evidence>
<feature type="region of interest" description="Disordered" evidence="1">
    <location>
        <begin position="75"/>
        <end position="138"/>
    </location>
</feature>